<evidence type="ECO:0000313" key="3">
    <source>
        <dbReference type="Proteomes" id="UP000886520"/>
    </source>
</evidence>
<dbReference type="GO" id="GO:0003677">
    <property type="term" value="F:DNA binding"/>
    <property type="evidence" value="ECO:0007669"/>
    <property type="project" value="TreeGrafter"/>
</dbReference>
<feature type="region of interest" description="Disordered" evidence="1">
    <location>
        <begin position="471"/>
        <end position="494"/>
    </location>
</feature>
<reference evidence="2" key="1">
    <citation type="submission" date="2021-01" db="EMBL/GenBank/DDBJ databases">
        <title>Adiantum capillus-veneris genome.</title>
        <authorList>
            <person name="Fang Y."/>
            <person name="Liao Q."/>
        </authorList>
    </citation>
    <scope>NUCLEOTIDE SEQUENCE</scope>
    <source>
        <strain evidence="2">H3</strain>
        <tissue evidence="2">Leaf</tissue>
    </source>
</reference>
<dbReference type="AlphaFoldDB" id="A0A9D4UXD7"/>
<dbReference type="EMBL" id="JABFUD020000009">
    <property type="protein sequence ID" value="KAI5075560.1"/>
    <property type="molecule type" value="Genomic_DNA"/>
</dbReference>
<proteinExistence type="predicted"/>
<dbReference type="GO" id="GO:0003700">
    <property type="term" value="F:DNA-binding transcription factor activity"/>
    <property type="evidence" value="ECO:0007669"/>
    <property type="project" value="InterPro"/>
</dbReference>
<accession>A0A9D4UXD7</accession>
<comment type="caution">
    <text evidence="2">The sequence shown here is derived from an EMBL/GenBank/DDBJ whole genome shotgun (WGS) entry which is preliminary data.</text>
</comment>
<dbReference type="PANTHER" id="PTHR31089:SF22">
    <property type="entry name" value="CYCLIC DOF FACTOR 4"/>
    <property type="match status" value="1"/>
</dbReference>
<dbReference type="PANTHER" id="PTHR31089">
    <property type="entry name" value="CYCLIC DOF FACTOR 2"/>
    <property type="match status" value="1"/>
</dbReference>
<dbReference type="OrthoDB" id="1927254at2759"/>
<dbReference type="Proteomes" id="UP000886520">
    <property type="component" value="Chromosome 9"/>
</dbReference>
<name>A0A9D4UXD7_ADICA</name>
<gene>
    <name evidence="2" type="ORF">GOP47_0009636</name>
</gene>
<protein>
    <submittedName>
        <fullName evidence="2">Uncharacterized protein</fullName>
    </submittedName>
</protein>
<evidence type="ECO:0000313" key="2">
    <source>
        <dbReference type="EMBL" id="KAI5075560.1"/>
    </source>
</evidence>
<keyword evidence="3" id="KW-1185">Reference proteome</keyword>
<organism evidence="2 3">
    <name type="scientific">Adiantum capillus-veneris</name>
    <name type="common">Maidenhair fern</name>
    <dbReference type="NCBI Taxonomy" id="13818"/>
    <lineage>
        <taxon>Eukaryota</taxon>
        <taxon>Viridiplantae</taxon>
        <taxon>Streptophyta</taxon>
        <taxon>Embryophyta</taxon>
        <taxon>Tracheophyta</taxon>
        <taxon>Polypodiopsida</taxon>
        <taxon>Polypodiidae</taxon>
        <taxon>Polypodiales</taxon>
        <taxon>Pteridineae</taxon>
        <taxon>Pteridaceae</taxon>
        <taxon>Vittarioideae</taxon>
        <taxon>Adiantum</taxon>
    </lineage>
</organism>
<dbReference type="InterPro" id="IPR045174">
    <property type="entry name" value="Dof"/>
</dbReference>
<sequence>MSVVVVGDGVARFCSYADPGIKLFGRDIPLTQEASEDPSIVSAEQLSFKQDYQSDLLPHDQECKEPMDVVSCKSESSACIEVGNTAMGSCSLKIGETLGAPVHDTLPKVEEAPGPIALEKAPKKPDKEMPAVLDCWWHFTECTIRTSAPDVARNRFCGASISPGTILSSKPRLHVLPLDTQSIPTSDSPLANSRMLSFGQESPLCKSMAATTLGLQENATLQNRGGIHVDGAMGADVTFALGGKDTSELEDCTISGKISPPSCQTGMNNATIAAGGQPQEDEPTLTAGGGNDQIHVGERSSPSIHDTIWQPGSNMVSSSFNPTSVTLPDSETSTTSSFSLPPPNVLAFHGAPGSFWPGFTWPFMNPAMWGAPPLEWAGPWTMPVYPPAAAAATLLPLPNVGCAPQKHQPLERSQPEKCLWVPKTLRIDDPLDAARSSIWTTLGLGDGPLSSPARCSTNAFQGKLELKEENEAVSSNRLSNPAALSRSAAFQENS</sequence>
<evidence type="ECO:0000256" key="1">
    <source>
        <dbReference type="SAM" id="MobiDB-lite"/>
    </source>
</evidence>